<dbReference type="InterPro" id="IPR036034">
    <property type="entry name" value="PDZ_sf"/>
</dbReference>
<organism evidence="3 4">
    <name type="scientific">Horticoccus luteus</name>
    <dbReference type="NCBI Taxonomy" id="2862869"/>
    <lineage>
        <taxon>Bacteria</taxon>
        <taxon>Pseudomonadati</taxon>
        <taxon>Verrucomicrobiota</taxon>
        <taxon>Opitutia</taxon>
        <taxon>Opitutales</taxon>
        <taxon>Opitutaceae</taxon>
        <taxon>Horticoccus</taxon>
    </lineage>
</organism>
<proteinExistence type="predicted"/>
<keyword evidence="1" id="KW-0472">Membrane</keyword>
<dbReference type="SMART" id="SM00228">
    <property type="entry name" value="PDZ"/>
    <property type="match status" value="1"/>
</dbReference>
<evidence type="ECO:0000313" key="3">
    <source>
        <dbReference type="EMBL" id="QYM79930.1"/>
    </source>
</evidence>
<evidence type="ECO:0000259" key="2">
    <source>
        <dbReference type="PROSITE" id="PS50106"/>
    </source>
</evidence>
<dbReference type="PROSITE" id="PS50106">
    <property type="entry name" value="PDZ"/>
    <property type="match status" value="1"/>
</dbReference>
<dbReference type="Pfam" id="PF17820">
    <property type="entry name" value="PDZ_6"/>
    <property type="match status" value="1"/>
</dbReference>
<dbReference type="EMBL" id="CP080507">
    <property type="protein sequence ID" value="QYM79930.1"/>
    <property type="molecule type" value="Genomic_DNA"/>
</dbReference>
<dbReference type="Gene3D" id="2.30.42.10">
    <property type="match status" value="1"/>
</dbReference>
<keyword evidence="3" id="KW-0378">Hydrolase</keyword>
<dbReference type="Pfam" id="PF13650">
    <property type="entry name" value="Asp_protease_2"/>
    <property type="match status" value="1"/>
</dbReference>
<dbReference type="Gene3D" id="2.40.70.10">
    <property type="entry name" value="Acid Proteases"/>
    <property type="match status" value="2"/>
</dbReference>
<dbReference type="RefSeq" id="WP_220164396.1">
    <property type="nucleotide sequence ID" value="NZ_CP080507.1"/>
</dbReference>
<dbReference type="Proteomes" id="UP000825051">
    <property type="component" value="Chromosome"/>
</dbReference>
<dbReference type="PROSITE" id="PS51257">
    <property type="entry name" value="PROKAR_LIPOPROTEIN"/>
    <property type="match status" value="1"/>
</dbReference>
<dbReference type="AlphaFoldDB" id="A0A8F9XI11"/>
<gene>
    <name evidence="3" type="ORF">K0B96_04745</name>
</gene>
<protein>
    <submittedName>
        <fullName evidence="3">Aspartyl protease family protein</fullName>
    </submittedName>
</protein>
<accession>A0A8F9XI11</accession>
<feature type="domain" description="PDZ" evidence="2">
    <location>
        <begin position="309"/>
        <end position="370"/>
    </location>
</feature>
<dbReference type="SUPFAM" id="SSF50630">
    <property type="entry name" value="Acid proteases"/>
    <property type="match status" value="2"/>
</dbReference>
<dbReference type="PROSITE" id="PS00141">
    <property type="entry name" value="ASP_PROTEASE"/>
    <property type="match status" value="1"/>
</dbReference>
<dbReference type="GO" id="GO:0004190">
    <property type="term" value="F:aspartic-type endopeptidase activity"/>
    <property type="evidence" value="ECO:0007669"/>
    <property type="project" value="InterPro"/>
</dbReference>
<dbReference type="KEGG" id="ole:K0B96_04745"/>
<sequence>MVSRVAPSPPAKIAAGRFARLLLALVCVALAGGCTVWPWRHEPPRPGRTTLDKRQTELPTQFLGNYLIVEAKWEKRRPARFIIDTGSSVTLVSAEFAASQGIKGPAGGVPAAHVRSADGTVATLPGTVLRRLKLGDALFESVPALVYDCSAISAHLGVQIDGILGFPLFRETILTLDYPHSRVLLAPRHSPALLPGSVVPFNNRQKTPLISVRLGDQSFVALIDSGSDAALHLNPLGLHPTFVRPPRTGVSVGTLTGDRTQQIGRVRERLVIGNYELVRPVVDLTDELSAIGGDILRHFTVTFDQERSQVTFYRESMEPIPPTPRLSSGLSFNKTPAYWRVATVVPDSPAAAAGAQTGDLITRINGEPVSAWPLGRYEELVADGGVIVFTFLNGRDEFQRRIPVFSLVP</sequence>
<name>A0A8F9XI11_9BACT</name>
<dbReference type="InterPro" id="IPR021109">
    <property type="entry name" value="Peptidase_aspartic_dom_sf"/>
</dbReference>
<dbReference type="SUPFAM" id="SSF50156">
    <property type="entry name" value="PDZ domain-like"/>
    <property type="match status" value="1"/>
</dbReference>
<dbReference type="InterPro" id="IPR001969">
    <property type="entry name" value="Aspartic_peptidase_AS"/>
</dbReference>
<keyword evidence="4" id="KW-1185">Reference proteome</keyword>
<dbReference type="InterPro" id="IPR041489">
    <property type="entry name" value="PDZ_6"/>
</dbReference>
<keyword evidence="1" id="KW-1133">Transmembrane helix</keyword>
<dbReference type="CDD" id="cd05483">
    <property type="entry name" value="retropepsin_like_bacteria"/>
    <property type="match status" value="1"/>
</dbReference>
<dbReference type="InterPro" id="IPR034122">
    <property type="entry name" value="Retropepsin-like_bacterial"/>
</dbReference>
<keyword evidence="1" id="KW-0812">Transmembrane</keyword>
<dbReference type="GO" id="GO:0006508">
    <property type="term" value="P:proteolysis"/>
    <property type="evidence" value="ECO:0007669"/>
    <property type="project" value="UniProtKB-KW"/>
</dbReference>
<evidence type="ECO:0000256" key="1">
    <source>
        <dbReference type="SAM" id="Phobius"/>
    </source>
</evidence>
<evidence type="ECO:0000313" key="4">
    <source>
        <dbReference type="Proteomes" id="UP000825051"/>
    </source>
</evidence>
<feature type="transmembrane region" description="Helical" evidence="1">
    <location>
        <begin position="21"/>
        <end position="39"/>
    </location>
</feature>
<reference evidence="3" key="1">
    <citation type="submission" date="2021-08" db="EMBL/GenBank/DDBJ databases">
        <title>Genome of a novel bacterium of the phylum Verrucomicrobia, Oleiharenicola sp. KSB-15.</title>
        <authorList>
            <person name="Chung J.-H."/>
            <person name="Ahn J.-H."/>
            <person name="Yoon Y."/>
            <person name="Kim D.-Y."/>
            <person name="An S.-H."/>
            <person name="Park I."/>
            <person name="Yeon J."/>
        </authorList>
    </citation>
    <scope>NUCLEOTIDE SEQUENCE</scope>
    <source>
        <strain evidence="3">KSB-15</strain>
    </source>
</reference>
<keyword evidence="3" id="KW-0645">Protease</keyword>
<dbReference type="InterPro" id="IPR001478">
    <property type="entry name" value="PDZ"/>
</dbReference>